<dbReference type="Gene3D" id="3.40.50.720">
    <property type="entry name" value="NAD(P)-binding Rossmann-like Domain"/>
    <property type="match status" value="2"/>
</dbReference>
<evidence type="ECO:0000313" key="5">
    <source>
        <dbReference type="Proteomes" id="UP000001868"/>
    </source>
</evidence>
<dbReference type="GO" id="GO:0051287">
    <property type="term" value="F:NAD binding"/>
    <property type="evidence" value="ECO:0007669"/>
    <property type="project" value="InterPro"/>
</dbReference>
<reference evidence="4 5" key="1">
    <citation type="journal article" date="2008" name="BMC Genomics">
        <title>Complete genome of Phenylobacterium zucineum - a novel facultative intracellular bacterium isolated from human erythroleukemia cell line K562.</title>
        <authorList>
            <person name="Luo Y."/>
            <person name="Xu X."/>
            <person name="Ding Z."/>
            <person name="Liu Z."/>
            <person name="Zhang B."/>
            <person name="Yan Z."/>
            <person name="Sun J."/>
            <person name="Hu S."/>
            <person name="Hu X."/>
        </authorList>
    </citation>
    <scope>NUCLEOTIDE SEQUENCE [LARGE SCALE GENOMIC DNA]</scope>
    <source>
        <strain evidence="4 5">HLK1</strain>
    </source>
</reference>
<keyword evidence="1" id="KW-0560">Oxidoreductase</keyword>
<dbReference type="Pfam" id="PF02826">
    <property type="entry name" value="2-Hacid_dh_C"/>
    <property type="match status" value="1"/>
</dbReference>
<evidence type="ECO:0000256" key="1">
    <source>
        <dbReference type="ARBA" id="ARBA00023002"/>
    </source>
</evidence>
<dbReference type="OrthoDB" id="9793626at2"/>
<dbReference type="STRING" id="450851.PHZ_c2003"/>
<evidence type="ECO:0000313" key="4">
    <source>
        <dbReference type="EMBL" id="ACG78414.1"/>
    </source>
</evidence>
<dbReference type="CDD" id="cd12164">
    <property type="entry name" value="GDH_like_2"/>
    <property type="match status" value="1"/>
</dbReference>
<organism evidence="4 5">
    <name type="scientific">Phenylobacterium zucineum (strain HLK1)</name>
    <dbReference type="NCBI Taxonomy" id="450851"/>
    <lineage>
        <taxon>Bacteria</taxon>
        <taxon>Pseudomonadati</taxon>
        <taxon>Pseudomonadota</taxon>
        <taxon>Alphaproteobacteria</taxon>
        <taxon>Caulobacterales</taxon>
        <taxon>Caulobacteraceae</taxon>
        <taxon>Phenylobacterium</taxon>
    </lineage>
</organism>
<feature type="domain" description="D-isomer specific 2-hydroxyacid dehydrogenase NAD-binding" evidence="3">
    <location>
        <begin position="103"/>
        <end position="275"/>
    </location>
</feature>
<dbReference type="PANTHER" id="PTHR43333">
    <property type="entry name" value="2-HACID_DH_C DOMAIN-CONTAINING PROTEIN"/>
    <property type="match status" value="1"/>
</dbReference>
<evidence type="ECO:0000256" key="2">
    <source>
        <dbReference type="ARBA" id="ARBA00023027"/>
    </source>
</evidence>
<dbReference type="SUPFAM" id="SSF51735">
    <property type="entry name" value="NAD(P)-binding Rossmann-fold domains"/>
    <property type="match status" value="1"/>
</dbReference>
<dbReference type="RefSeq" id="WP_012522556.1">
    <property type="nucleotide sequence ID" value="NC_011144.1"/>
</dbReference>
<dbReference type="GO" id="GO:0016491">
    <property type="term" value="F:oxidoreductase activity"/>
    <property type="evidence" value="ECO:0007669"/>
    <property type="project" value="UniProtKB-KW"/>
</dbReference>
<proteinExistence type="predicted"/>
<sequence length="310" mass="33752">MPNPVLLFACHDVPAEPWLVALQRAAPELEVRLSPEGPPETVDFGLAWATPPGFWNRFPRLRAIFSLGAGVEHLLASGAPAHVPLVRMTDPGLARDMSDFVLMRVLHYHRGMHLYLRQQEAQVWTPIRPPRPNGRTVGVMGLGELGAHCARTLAEVGFRTRGWSRSAKAVEGVATFAGRDELPRFLEGCEILVCLLPLTAETRDILDAKLFAALPQGACLIQVGRGLQLVEADLLAALDAGRIAAATLDVFRQEPLPQGHPFWSRADITVVPHAAAFTYPETAAEVVAENVRRLQAGEVPIGLVDRALGY</sequence>
<gene>
    <name evidence="4" type="ordered locus">PHZ_c2003</name>
</gene>
<keyword evidence="2" id="KW-0520">NAD</keyword>
<dbReference type="Proteomes" id="UP000001868">
    <property type="component" value="Chromosome"/>
</dbReference>
<dbReference type="AlphaFoldDB" id="B4RDM4"/>
<dbReference type="InterPro" id="IPR036291">
    <property type="entry name" value="NAD(P)-bd_dom_sf"/>
</dbReference>
<accession>B4RDM4</accession>
<dbReference type="HOGENOM" id="CLU_019796_1_0_5"/>
<dbReference type="eggNOG" id="COG0111">
    <property type="taxonomic scope" value="Bacteria"/>
</dbReference>
<dbReference type="KEGG" id="pzu:PHZ_c2003"/>
<protein>
    <submittedName>
        <fullName evidence="4">Phosphoglycerate dehydrogenase</fullName>
    </submittedName>
</protein>
<dbReference type="EMBL" id="CP000747">
    <property type="protein sequence ID" value="ACG78414.1"/>
    <property type="molecule type" value="Genomic_DNA"/>
</dbReference>
<dbReference type="PANTHER" id="PTHR43333:SF1">
    <property type="entry name" value="D-ISOMER SPECIFIC 2-HYDROXYACID DEHYDROGENASE NAD-BINDING DOMAIN-CONTAINING PROTEIN"/>
    <property type="match status" value="1"/>
</dbReference>
<keyword evidence="5" id="KW-1185">Reference proteome</keyword>
<name>B4RDM4_PHEZH</name>
<dbReference type="InterPro" id="IPR006140">
    <property type="entry name" value="D-isomer_DH_NAD-bd"/>
</dbReference>
<evidence type="ECO:0000259" key="3">
    <source>
        <dbReference type="Pfam" id="PF02826"/>
    </source>
</evidence>